<evidence type="ECO:0008006" key="3">
    <source>
        <dbReference type="Google" id="ProtNLM"/>
    </source>
</evidence>
<keyword evidence="2" id="KW-1185">Reference proteome</keyword>
<evidence type="ECO:0000313" key="2">
    <source>
        <dbReference type="Proteomes" id="UP000773462"/>
    </source>
</evidence>
<reference evidence="1 2" key="1">
    <citation type="submission" date="2021-03" db="EMBL/GenBank/DDBJ databases">
        <title>Genomic Encyclopedia of Type Strains, Phase IV (KMG-IV): sequencing the most valuable type-strain genomes for metagenomic binning, comparative biology and taxonomic classification.</title>
        <authorList>
            <person name="Goeker M."/>
        </authorList>
    </citation>
    <scope>NUCLEOTIDE SEQUENCE [LARGE SCALE GENOMIC DNA]</scope>
    <source>
        <strain evidence="1 2">DSM 101953</strain>
    </source>
</reference>
<dbReference type="RefSeq" id="WP_209877831.1">
    <property type="nucleotide sequence ID" value="NZ_JAGGLV010000022.1"/>
</dbReference>
<dbReference type="EMBL" id="JAGGLV010000022">
    <property type="protein sequence ID" value="MBP2114982.1"/>
    <property type="molecule type" value="Genomic_DNA"/>
</dbReference>
<organism evidence="1 2">
    <name type="scientific">Paenibacillus silagei</name>
    <dbReference type="NCBI Taxonomy" id="1670801"/>
    <lineage>
        <taxon>Bacteria</taxon>
        <taxon>Bacillati</taxon>
        <taxon>Bacillota</taxon>
        <taxon>Bacilli</taxon>
        <taxon>Bacillales</taxon>
        <taxon>Paenibacillaceae</taxon>
        <taxon>Paenibacillus</taxon>
    </lineage>
</organism>
<gene>
    <name evidence="1" type="ORF">J2Z70_005167</name>
</gene>
<evidence type="ECO:0000313" key="1">
    <source>
        <dbReference type="EMBL" id="MBP2114982.1"/>
    </source>
</evidence>
<dbReference type="Gene3D" id="1.20.120.450">
    <property type="entry name" value="dinb family like domain"/>
    <property type="match status" value="1"/>
</dbReference>
<proteinExistence type="predicted"/>
<accession>A0ABS4NY38</accession>
<dbReference type="InterPro" id="IPR034660">
    <property type="entry name" value="DinB/YfiT-like"/>
</dbReference>
<sequence length="228" mass="26058">MNTEQRNHWNRQHKMLSRIITKPEAHTEAVAIILELHTSLYASEEGNGEQATYEDALWDQLLESTARSYPVQTPGSRNSIIWHLWHSARIEDITMNILGADREQVLYSGQYARRLGVPYVHSGNGMSEQDVAALSREVNLGALSEYRRDVARRTRSILSALEPGQLGMKATPAQFERVREEKAVLDTEQWLLDYWGGKTFAGHVLMPATRHNFVHLNKAMRVKLLLQK</sequence>
<dbReference type="Proteomes" id="UP000773462">
    <property type="component" value="Unassembled WGS sequence"/>
</dbReference>
<protein>
    <recommendedName>
        <fullName evidence="3">DinB family protein</fullName>
    </recommendedName>
</protein>
<name>A0ABS4NY38_9BACL</name>
<comment type="caution">
    <text evidence="1">The sequence shown here is derived from an EMBL/GenBank/DDBJ whole genome shotgun (WGS) entry which is preliminary data.</text>
</comment>